<dbReference type="InterPro" id="IPR029044">
    <property type="entry name" value="Nucleotide-diphossugar_trans"/>
</dbReference>
<evidence type="ECO:0000256" key="1">
    <source>
        <dbReference type="SAM" id="Phobius"/>
    </source>
</evidence>
<name>A0AAN7VIJ4_9COLE</name>
<dbReference type="GO" id="GO:0016266">
    <property type="term" value="P:protein O-linked glycosylation via N-acetyl-galactosamine"/>
    <property type="evidence" value="ECO:0007669"/>
    <property type="project" value="TreeGrafter"/>
</dbReference>
<keyword evidence="1" id="KW-0472">Membrane</keyword>
<dbReference type="InterPro" id="IPR042465">
    <property type="entry name" value="XXLT1"/>
</dbReference>
<keyword evidence="1" id="KW-0812">Transmembrane</keyword>
<evidence type="ECO:0000313" key="3">
    <source>
        <dbReference type="Proteomes" id="UP001329430"/>
    </source>
</evidence>
<dbReference type="PANTHER" id="PTHR46612:SF1">
    <property type="entry name" value="XYLOSIDE XYLOSYLTRANSFERASE 1"/>
    <property type="match status" value="1"/>
</dbReference>
<gene>
    <name evidence="2" type="ORF">RI129_004902</name>
</gene>
<accession>A0AAN7VIJ4</accession>
<protein>
    <recommendedName>
        <fullName evidence="4">Xyloside xylosyltransferase 1-like</fullName>
    </recommendedName>
</protein>
<evidence type="ECO:0000313" key="2">
    <source>
        <dbReference type="EMBL" id="KAK5646438.1"/>
    </source>
</evidence>
<sequence length="357" mass="41730">MNRIKLLIVINLITVAIVFFFYDTFKIKHQNKKFSSINESINALYLKNFAEENVTRIDYNVWLIYTKVGVDSPLKFKFQNLIENILNVSTVFIKFHVIVDSNSRKIALAQFTNVSSHSKNPFKWYFYDINEVSNIMLDIVEVLTPHFSSKPGTYYSDALFYISLGLYRVAPADQDIAVMLDCDLYFKDDILLLFKEFDWFKSDALFGLAPELTPVYRHVLHKYRLSTNTTFGSYYNSTSIISHLPHPNGFQGYNSGVVLLNLRRIRESKVYSKVLSKSVVDYLVQKYMFKGHLGDQDFYTLLGYEYPNLIQTLECGFNRQLCTWWKYHGYSDVFDKYFKCKHPIIVLHGNCNTKILS</sequence>
<dbReference type="SUPFAM" id="SSF53448">
    <property type="entry name" value="Nucleotide-diphospho-sugar transferases"/>
    <property type="match status" value="1"/>
</dbReference>
<comment type="caution">
    <text evidence="2">The sequence shown here is derived from an EMBL/GenBank/DDBJ whole genome shotgun (WGS) entry which is preliminary data.</text>
</comment>
<reference evidence="2 3" key="1">
    <citation type="journal article" date="2024" name="Insects">
        <title>An Improved Chromosome-Level Genome Assembly of the Firefly Pyrocoelia pectoralis.</title>
        <authorList>
            <person name="Fu X."/>
            <person name="Meyer-Rochow V.B."/>
            <person name="Ballantyne L."/>
            <person name="Zhu X."/>
        </authorList>
    </citation>
    <scope>NUCLEOTIDE SEQUENCE [LARGE SCALE GENOMIC DNA]</scope>
    <source>
        <strain evidence="2">XCY_ONT2</strain>
    </source>
</reference>
<keyword evidence="3" id="KW-1185">Reference proteome</keyword>
<dbReference type="GO" id="GO:0005789">
    <property type="term" value="C:endoplasmic reticulum membrane"/>
    <property type="evidence" value="ECO:0007669"/>
    <property type="project" value="TreeGrafter"/>
</dbReference>
<dbReference type="GO" id="GO:0140560">
    <property type="term" value="F:xylosyl alpha-1,3-xylosyltransferase activity"/>
    <property type="evidence" value="ECO:0007669"/>
    <property type="project" value="TreeGrafter"/>
</dbReference>
<dbReference type="EMBL" id="JAVRBK010000003">
    <property type="protein sequence ID" value="KAK5646438.1"/>
    <property type="molecule type" value="Genomic_DNA"/>
</dbReference>
<feature type="transmembrane region" description="Helical" evidence="1">
    <location>
        <begin position="6"/>
        <end position="25"/>
    </location>
</feature>
<evidence type="ECO:0008006" key="4">
    <source>
        <dbReference type="Google" id="ProtNLM"/>
    </source>
</evidence>
<dbReference type="Proteomes" id="UP001329430">
    <property type="component" value="Chromosome 3"/>
</dbReference>
<organism evidence="2 3">
    <name type="scientific">Pyrocoelia pectoralis</name>
    <dbReference type="NCBI Taxonomy" id="417401"/>
    <lineage>
        <taxon>Eukaryota</taxon>
        <taxon>Metazoa</taxon>
        <taxon>Ecdysozoa</taxon>
        <taxon>Arthropoda</taxon>
        <taxon>Hexapoda</taxon>
        <taxon>Insecta</taxon>
        <taxon>Pterygota</taxon>
        <taxon>Neoptera</taxon>
        <taxon>Endopterygota</taxon>
        <taxon>Coleoptera</taxon>
        <taxon>Polyphaga</taxon>
        <taxon>Elateriformia</taxon>
        <taxon>Elateroidea</taxon>
        <taxon>Lampyridae</taxon>
        <taxon>Lampyrinae</taxon>
        <taxon>Pyrocoelia</taxon>
    </lineage>
</organism>
<dbReference type="Gene3D" id="3.90.550.10">
    <property type="entry name" value="Spore Coat Polysaccharide Biosynthesis Protein SpsA, Chain A"/>
    <property type="match status" value="1"/>
</dbReference>
<keyword evidence="1" id="KW-1133">Transmembrane helix</keyword>
<dbReference type="AlphaFoldDB" id="A0AAN7VIJ4"/>
<dbReference type="PANTHER" id="PTHR46612">
    <property type="entry name" value="XYLOSIDE XYLOSYLTRANSFERASE 1"/>
    <property type="match status" value="1"/>
</dbReference>
<proteinExistence type="predicted"/>